<dbReference type="GO" id="GO:0007009">
    <property type="term" value="P:plasma membrane organization"/>
    <property type="evidence" value="ECO:0007669"/>
    <property type="project" value="InterPro"/>
</dbReference>
<feature type="domain" description="IMD" evidence="2">
    <location>
        <begin position="1"/>
        <end position="250"/>
    </location>
</feature>
<dbReference type="GO" id="GO:0015629">
    <property type="term" value="C:actin cytoskeleton"/>
    <property type="evidence" value="ECO:0007669"/>
    <property type="project" value="TreeGrafter"/>
</dbReference>
<feature type="region of interest" description="Disordered" evidence="1">
    <location>
        <begin position="517"/>
        <end position="556"/>
    </location>
</feature>
<dbReference type="OrthoDB" id="10061327at2759"/>
<evidence type="ECO:0000256" key="1">
    <source>
        <dbReference type="SAM" id="MobiDB-lite"/>
    </source>
</evidence>
<feature type="region of interest" description="Disordered" evidence="1">
    <location>
        <begin position="673"/>
        <end position="734"/>
    </location>
</feature>
<dbReference type="PANTHER" id="PTHR15708">
    <property type="entry name" value="ACTIN BUNDLING/MISSING IN METASTASIS-RELATED"/>
    <property type="match status" value="1"/>
</dbReference>
<dbReference type="GO" id="GO:0005543">
    <property type="term" value="F:phospholipid binding"/>
    <property type="evidence" value="ECO:0007669"/>
    <property type="project" value="TreeGrafter"/>
</dbReference>
<gene>
    <name evidence="3" type="ORF">CAPTEDRAFT_219620</name>
</gene>
<dbReference type="InterPro" id="IPR013606">
    <property type="entry name" value="I-BAR_dom"/>
</dbReference>
<name>R7UNA2_CAPTE</name>
<dbReference type="EnsemblMetazoa" id="CapteT219620">
    <property type="protein sequence ID" value="CapteP219620"/>
    <property type="gene ID" value="CapteG219620"/>
</dbReference>
<feature type="compositionally biased region" description="Polar residues" evidence="1">
    <location>
        <begin position="320"/>
        <end position="329"/>
    </location>
</feature>
<reference evidence="5" key="1">
    <citation type="submission" date="2012-12" db="EMBL/GenBank/DDBJ databases">
        <authorList>
            <person name="Hellsten U."/>
            <person name="Grimwood J."/>
            <person name="Chapman J.A."/>
            <person name="Shapiro H."/>
            <person name="Aerts A."/>
            <person name="Otillar R.P."/>
            <person name="Terry A.Y."/>
            <person name="Boore J.L."/>
            <person name="Simakov O."/>
            <person name="Marletaz F."/>
            <person name="Cho S.-J."/>
            <person name="Edsinger-Gonzales E."/>
            <person name="Havlak P."/>
            <person name="Kuo D.-H."/>
            <person name="Larsson T."/>
            <person name="Lv J."/>
            <person name="Arendt D."/>
            <person name="Savage R."/>
            <person name="Osoegawa K."/>
            <person name="de Jong P."/>
            <person name="Lindberg D.R."/>
            <person name="Seaver E.C."/>
            <person name="Weisblat D.A."/>
            <person name="Putnam N.H."/>
            <person name="Grigoriev I.V."/>
            <person name="Rokhsar D.S."/>
        </authorList>
    </citation>
    <scope>NUCLEOTIDE SEQUENCE</scope>
    <source>
        <strain evidence="5">I ESC-2004</strain>
    </source>
</reference>
<dbReference type="GO" id="GO:0030031">
    <property type="term" value="P:cell projection assembly"/>
    <property type="evidence" value="ECO:0007669"/>
    <property type="project" value="TreeGrafter"/>
</dbReference>
<dbReference type="Proteomes" id="UP000014760">
    <property type="component" value="Unassembled WGS sequence"/>
</dbReference>
<dbReference type="STRING" id="283909.R7UNA2"/>
<dbReference type="EMBL" id="KB299425">
    <property type="protein sequence ID" value="ELU08009.1"/>
    <property type="molecule type" value="Genomic_DNA"/>
</dbReference>
<dbReference type="GO" id="GO:0009898">
    <property type="term" value="C:cytoplasmic side of plasma membrane"/>
    <property type="evidence" value="ECO:0007669"/>
    <property type="project" value="TreeGrafter"/>
</dbReference>
<feature type="compositionally biased region" description="Low complexity" evidence="1">
    <location>
        <begin position="264"/>
        <end position="291"/>
    </location>
</feature>
<evidence type="ECO:0000259" key="2">
    <source>
        <dbReference type="PROSITE" id="PS51338"/>
    </source>
</evidence>
<dbReference type="Gene3D" id="1.20.1270.60">
    <property type="entry name" value="Arfaptin homology (AH) domain/BAR domain"/>
    <property type="match status" value="1"/>
</dbReference>
<proteinExistence type="predicted"/>
<dbReference type="InterPro" id="IPR027267">
    <property type="entry name" value="AH/BAR_dom_sf"/>
</dbReference>
<feature type="compositionally biased region" description="Basic and acidic residues" evidence="1">
    <location>
        <begin position="520"/>
        <end position="540"/>
    </location>
</feature>
<dbReference type="InterPro" id="IPR030127">
    <property type="entry name" value="MTSS1/MTSS2"/>
</dbReference>
<evidence type="ECO:0000313" key="5">
    <source>
        <dbReference type="Proteomes" id="UP000014760"/>
    </source>
</evidence>
<dbReference type="EMBL" id="AMQN01006869">
    <property type="status" value="NOT_ANNOTATED_CDS"/>
    <property type="molecule type" value="Genomic_DNA"/>
</dbReference>
<dbReference type="AlphaFoldDB" id="R7UNA2"/>
<accession>R7UNA2</accession>
<dbReference type="CDD" id="cd07643">
    <property type="entry name" value="I-BAR_IMD_MIM"/>
    <property type="match status" value="1"/>
</dbReference>
<feature type="compositionally biased region" description="Polar residues" evidence="1">
    <location>
        <begin position="675"/>
        <end position="691"/>
    </location>
</feature>
<feature type="region of interest" description="Disordered" evidence="1">
    <location>
        <begin position="778"/>
        <end position="828"/>
    </location>
</feature>
<sequence length="900" mass="98028">MDGNIEKECGALGGLFQQIINEMKTGSPVWEDFIGKAGKLHTALRATILATNAFLDAFQRVADMATNTKGATRDIGSALTRLCMRHRSIENKLKHFTSAMLDAMVVPMQDRMEEWKRNVIQLDKDHAKEYKKARQEIKRASSDTVRLQKKVKKGKGDLQQRLDHSMQDVNDKFHALEETEKKAVRTALIEERSRFCHFITCLKPVVDLEVAMLGEITHLQEITQHLCLQAGDPFTLPASSEQVITDLKGKDHPSWSFQTPPGSPTSSLGSRKSSMCSMSSINSSSSGSTHSPSHHFRHPSQPPPPPGSVAVLRLSSVSSQDSGFTSQDTLFLKPPSPLKYKGSQQSGGSSSSSSEGTSEAVTPTSPACHLMQHSNSASTWTNWPELPSSDQAKTPTAQLPPSASERPHTISTAYEKSHSRPPLTAMTFEPPEQSVLLEKVTSEGSASVYAVPCIVPPDAKKKEALYAKMADIRPPPPGPKMRARPVVPPVVPDFNVSQCDQSKNVYVNMNELATMAAQKQMDKKKAKESDAKRPPRDTSKARPQRSSSVPATQTPNSMELANAIKELEASTAALQKNYDTEDGGSNKQRHSLQSSFVGSTNEDPELYDFLLDAKLAQESQDVVNFDLLRDVGLGTSSSLTLPHKWVNRSMRHRPASSLGCVPDSPSVATIRRGSFHSTKPSTPLRRNSSLSGALPVMTPTIPTCPALESDEETDGDITPLSEAPPSETEVSVAPAQTVIYDVPITEMKLEAPTQRRQRSLSETSNSSKVEAIVQNFELQMPPPPPNKLTPDLSSDDLPLPPPPDELLENARNGIESLPPKSRGSVSESHATIMHTLNEKFSSPPSVAVGGMASPRSFEMEDITPTGEGPLGTGDSFIQQITRGVRLRKTISNDRSGPRFS</sequence>
<keyword evidence="5" id="KW-1185">Reference proteome</keyword>
<dbReference type="SUPFAM" id="SSF103657">
    <property type="entry name" value="BAR/IMD domain-like"/>
    <property type="match status" value="1"/>
</dbReference>
<evidence type="ECO:0000313" key="4">
    <source>
        <dbReference type="EnsemblMetazoa" id="CapteP219620"/>
    </source>
</evidence>
<dbReference type="Pfam" id="PF08397">
    <property type="entry name" value="IMD"/>
    <property type="match status" value="1"/>
</dbReference>
<feature type="compositionally biased region" description="Polar residues" evidence="1">
    <location>
        <begin position="544"/>
        <end position="556"/>
    </location>
</feature>
<protein>
    <recommendedName>
        <fullName evidence="2">IMD domain-containing protein</fullName>
    </recommendedName>
</protein>
<feature type="compositionally biased region" description="Polar residues" evidence="1">
    <location>
        <begin position="372"/>
        <end position="401"/>
    </location>
</feature>
<dbReference type="PROSITE" id="PS51338">
    <property type="entry name" value="IMD"/>
    <property type="match status" value="1"/>
</dbReference>
<dbReference type="OMA" id="HINEIMD"/>
<feature type="compositionally biased region" description="Low complexity" evidence="1">
    <location>
        <begin position="342"/>
        <end position="359"/>
    </location>
</feature>
<reference evidence="4" key="3">
    <citation type="submission" date="2015-06" db="UniProtKB">
        <authorList>
            <consortium name="EnsemblMetazoa"/>
        </authorList>
    </citation>
    <scope>IDENTIFICATION</scope>
</reference>
<reference evidence="3 5" key="2">
    <citation type="journal article" date="2013" name="Nature">
        <title>Insights into bilaterian evolution from three spiralian genomes.</title>
        <authorList>
            <person name="Simakov O."/>
            <person name="Marletaz F."/>
            <person name="Cho S.J."/>
            <person name="Edsinger-Gonzales E."/>
            <person name="Havlak P."/>
            <person name="Hellsten U."/>
            <person name="Kuo D.H."/>
            <person name="Larsson T."/>
            <person name="Lv J."/>
            <person name="Arendt D."/>
            <person name="Savage R."/>
            <person name="Osoegawa K."/>
            <person name="de Jong P."/>
            <person name="Grimwood J."/>
            <person name="Chapman J.A."/>
            <person name="Shapiro H."/>
            <person name="Aerts A."/>
            <person name="Otillar R.P."/>
            <person name="Terry A.Y."/>
            <person name="Boore J.L."/>
            <person name="Grigoriev I.V."/>
            <person name="Lindberg D.R."/>
            <person name="Seaver E.C."/>
            <person name="Weisblat D.A."/>
            <person name="Putnam N.H."/>
            <person name="Rokhsar D.S."/>
        </authorList>
    </citation>
    <scope>NUCLEOTIDE SEQUENCE</scope>
    <source>
        <strain evidence="3 5">I ESC-2004</strain>
    </source>
</reference>
<feature type="region of interest" description="Disordered" evidence="1">
    <location>
        <begin position="249"/>
        <end position="407"/>
    </location>
</feature>
<organism evidence="3">
    <name type="scientific">Capitella teleta</name>
    <name type="common">Polychaete worm</name>
    <dbReference type="NCBI Taxonomy" id="283909"/>
    <lineage>
        <taxon>Eukaryota</taxon>
        <taxon>Metazoa</taxon>
        <taxon>Spiralia</taxon>
        <taxon>Lophotrochozoa</taxon>
        <taxon>Annelida</taxon>
        <taxon>Polychaeta</taxon>
        <taxon>Sedentaria</taxon>
        <taxon>Scolecida</taxon>
        <taxon>Capitellidae</taxon>
        <taxon>Capitella</taxon>
    </lineage>
</organism>
<dbReference type="GO" id="GO:0003779">
    <property type="term" value="F:actin binding"/>
    <property type="evidence" value="ECO:0007669"/>
    <property type="project" value="InterPro"/>
</dbReference>
<dbReference type="PANTHER" id="PTHR15708:SF4">
    <property type="entry name" value="FI21477P1-RELATED"/>
    <property type="match status" value="1"/>
</dbReference>
<feature type="compositionally biased region" description="Low complexity" evidence="1">
    <location>
        <begin position="308"/>
        <end position="319"/>
    </location>
</feature>
<dbReference type="HOGENOM" id="CLU_004805_2_0_1"/>
<feature type="region of interest" description="Disordered" evidence="1">
    <location>
        <begin position="578"/>
        <end position="599"/>
    </location>
</feature>
<feature type="compositionally biased region" description="Polar residues" evidence="1">
    <location>
        <begin position="583"/>
        <end position="599"/>
    </location>
</feature>
<evidence type="ECO:0000313" key="3">
    <source>
        <dbReference type="EMBL" id="ELU08009.1"/>
    </source>
</evidence>